<evidence type="ECO:0000256" key="10">
    <source>
        <dbReference type="ARBA" id="ARBA00023145"/>
    </source>
</evidence>
<feature type="signal peptide" evidence="12">
    <location>
        <begin position="1"/>
        <end position="17"/>
    </location>
</feature>
<reference evidence="14" key="1">
    <citation type="submission" date="2023-03" db="EMBL/GenBank/DDBJ databases">
        <title>Massive genome expansion in bonnet fungi (Mycena s.s.) driven by repeated elements and novel gene families across ecological guilds.</title>
        <authorList>
            <consortium name="Lawrence Berkeley National Laboratory"/>
            <person name="Harder C.B."/>
            <person name="Miyauchi S."/>
            <person name="Viragh M."/>
            <person name="Kuo A."/>
            <person name="Thoen E."/>
            <person name="Andreopoulos B."/>
            <person name="Lu D."/>
            <person name="Skrede I."/>
            <person name="Drula E."/>
            <person name="Henrissat B."/>
            <person name="Morin E."/>
            <person name="Kohler A."/>
            <person name="Barry K."/>
            <person name="LaButti K."/>
            <person name="Morin E."/>
            <person name="Salamov A."/>
            <person name="Lipzen A."/>
            <person name="Mereny Z."/>
            <person name="Hegedus B."/>
            <person name="Baldrian P."/>
            <person name="Stursova M."/>
            <person name="Weitz H."/>
            <person name="Taylor A."/>
            <person name="Grigoriev I.V."/>
            <person name="Nagy L.G."/>
            <person name="Martin F."/>
            <person name="Kauserud H."/>
        </authorList>
    </citation>
    <scope>NUCLEOTIDE SEQUENCE</scope>
    <source>
        <strain evidence="14">9144</strain>
    </source>
</reference>
<keyword evidence="9 11" id="KW-0106">Calcium</keyword>
<dbReference type="PANTHER" id="PTHR14218:SF19">
    <property type="entry name" value="SERINE PROTEASE AORO, PUTATIVE (AFU_ORTHOLOGUE AFUA_6G10250)-RELATED"/>
    <property type="match status" value="1"/>
</dbReference>
<dbReference type="InterPro" id="IPR015366">
    <property type="entry name" value="S53_propep"/>
</dbReference>
<keyword evidence="6 11" id="KW-0479">Metal-binding</keyword>
<comment type="function">
    <text evidence="2">Secreted tripeptidyl-peptidase which degrades proteins at acidic pHs and is involved in virulence.</text>
</comment>
<dbReference type="EC" id="3.4.14.10" evidence="4"/>
<evidence type="ECO:0000256" key="3">
    <source>
        <dbReference type="ARBA" id="ARBA00004239"/>
    </source>
</evidence>
<dbReference type="InterPro" id="IPR000209">
    <property type="entry name" value="Peptidase_S8/S53_dom"/>
</dbReference>
<dbReference type="GO" id="GO:0006508">
    <property type="term" value="P:proteolysis"/>
    <property type="evidence" value="ECO:0007669"/>
    <property type="project" value="UniProtKB-KW"/>
</dbReference>
<feature type="domain" description="Peptidase S53" evidence="13">
    <location>
        <begin position="208"/>
        <end position="635"/>
    </location>
</feature>
<dbReference type="InterPro" id="IPR050819">
    <property type="entry name" value="Tripeptidyl-peptidase_I"/>
</dbReference>
<comment type="cofactor">
    <cofactor evidence="11">
        <name>Ca(2+)</name>
        <dbReference type="ChEBI" id="CHEBI:29108"/>
    </cofactor>
    <text evidence="11">Binds 1 Ca(2+) ion per subunit.</text>
</comment>
<feature type="binding site" evidence="11">
    <location>
        <position position="615"/>
    </location>
    <ligand>
        <name>Ca(2+)</name>
        <dbReference type="ChEBI" id="CHEBI:29108"/>
    </ligand>
</feature>
<dbReference type="GO" id="GO:0046872">
    <property type="term" value="F:metal ion binding"/>
    <property type="evidence" value="ECO:0007669"/>
    <property type="project" value="UniProtKB-UniRule"/>
</dbReference>
<keyword evidence="7" id="KW-0378">Hydrolase</keyword>
<feature type="chain" id="PRO_5042290859" description="tripeptidyl-peptidase II" evidence="12">
    <location>
        <begin position="18"/>
        <end position="636"/>
    </location>
</feature>
<protein>
    <recommendedName>
        <fullName evidence="4">tripeptidyl-peptidase II</fullName>
        <ecNumber evidence="4">3.4.14.10</ecNumber>
    </recommendedName>
</protein>
<evidence type="ECO:0000256" key="5">
    <source>
        <dbReference type="ARBA" id="ARBA00022670"/>
    </source>
</evidence>
<name>A0AAD6Y6H4_9AGAR</name>
<organism evidence="14 15">
    <name type="scientific">Mycena pura</name>
    <dbReference type="NCBI Taxonomy" id="153505"/>
    <lineage>
        <taxon>Eukaryota</taxon>
        <taxon>Fungi</taxon>
        <taxon>Dikarya</taxon>
        <taxon>Basidiomycota</taxon>
        <taxon>Agaricomycotina</taxon>
        <taxon>Agaricomycetes</taxon>
        <taxon>Agaricomycetidae</taxon>
        <taxon>Agaricales</taxon>
        <taxon>Marasmiineae</taxon>
        <taxon>Mycenaceae</taxon>
        <taxon>Mycena</taxon>
    </lineage>
</organism>
<dbReference type="SUPFAM" id="SSF54897">
    <property type="entry name" value="Protease propeptides/inhibitors"/>
    <property type="match status" value="1"/>
</dbReference>
<evidence type="ECO:0000256" key="2">
    <source>
        <dbReference type="ARBA" id="ARBA00002451"/>
    </source>
</evidence>
<dbReference type="InterPro" id="IPR030400">
    <property type="entry name" value="Sedolisin_dom"/>
</dbReference>
<evidence type="ECO:0000313" key="15">
    <source>
        <dbReference type="Proteomes" id="UP001219525"/>
    </source>
</evidence>
<comment type="caution">
    <text evidence="11">Lacks conserved residue(s) required for the propagation of feature annotation.</text>
</comment>
<keyword evidence="10" id="KW-0865">Zymogen</keyword>
<evidence type="ECO:0000259" key="13">
    <source>
        <dbReference type="PROSITE" id="PS51695"/>
    </source>
</evidence>
<keyword evidence="8" id="KW-0720">Serine protease</keyword>
<dbReference type="SUPFAM" id="SSF52743">
    <property type="entry name" value="Subtilisin-like"/>
    <property type="match status" value="1"/>
</dbReference>
<evidence type="ECO:0000256" key="6">
    <source>
        <dbReference type="ARBA" id="ARBA00022723"/>
    </source>
</evidence>
<feature type="binding site" evidence="11">
    <location>
        <position position="589"/>
    </location>
    <ligand>
        <name>Ca(2+)</name>
        <dbReference type="ChEBI" id="CHEBI:29108"/>
    </ligand>
</feature>
<proteinExistence type="predicted"/>
<dbReference type="GO" id="GO:0008240">
    <property type="term" value="F:tripeptidyl-peptidase activity"/>
    <property type="evidence" value="ECO:0007669"/>
    <property type="project" value="UniProtKB-EC"/>
</dbReference>
<sequence length="636" mass="68494">MHPNLFLNFLLASSANALRTASRTRTVHEKRADHPELSYSRRLEGHFAVPLKIGLKQQNIDSIADHLFSISDPYSPSFGQHWMPEQITQMFTPAEETIDTVTAWLSSAGFSGRLRLSNNKAWIHVDNTTVEEVESLLKTEYHVYAHDSGEEHAACNSYSVPEHISHHIEIITPTVQPNIKLGSTSPSAKSPRLGKRVAPVLPTNCDQSFTPACARSLYNMTYIPSATDKNSFGIVSVISNTFLQSDLDSFFANFSPSLVGKSPLFVSIDGGVVDPGNEADVGEDDWIFQYAMTLAEPQPVTMMQVGDVVTGNFISFNEWLDAVDGSYCTSDGGDDFAFDPQFPDPTIVGGFQGHSCGTVKPPFVISNSRADFEYRLSPFYENRQCNEFAKLGLMGVTVLFSAGNAGAAGTTRGYCLDDNGSVNLNATHFNPGWPATCPWITAVGGTQVKANLSGTHAGEVAEEVWNEEVQPGGFLSSGGGFSNRFPMPQYQKATVDSYLAKLRKTNAQQLKHFNAAGRAYPDISANANNFVTVEEGAFSLESGTSGATPTVASIITLVNDARLAAGKSPVGFINPAIYSPHFAGAFNDIVSGTSQGCKGWQGDRAGGFEAVPGWDPASGVGTPNLGMLIEKWLALP</sequence>
<dbReference type="GO" id="GO:0004252">
    <property type="term" value="F:serine-type endopeptidase activity"/>
    <property type="evidence" value="ECO:0007669"/>
    <property type="project" value="InterPro"/>
</dbReference>
<comment type="caution">
    <text evidence="14">The sequence shown here is derived from an EMBL/GenBank/DDBJ whole genome shotgun (WGS) entry which is preliminary data.</text>
</comment>
<dbReference type="Proteomes" id="UP001219525">
    <property type="component" value="Unassembled WGS sequence"/>
</dbReference>
<dbReference type="PROSITE" id="PS51695">
    <property type="entry name" value="SEDOLISIN"/>
    <property type="match status" value="1"/>
</dbReference>
<evidence type="ECO:0000256" key="4">
    <source>
        <dbReference type="ARBA" id="ARBA00012462"/>
    </source>
</evidence>
<accession>A0AAD6Y6H4</accession>
<keyword evidence="12" id="KW-0732">Signal</keyword>
<comment type="catalytic activity">
    <reaction evidence="1">
        <text>Release of an N-terminal tripeptide from a polypeptide.</text>
        <dbReference type="EC" id="3.4.14.10"/>
    </reaction>
</comment>
<evidence type="ECO:0000256" key="1">
    <source>
        <dbReference type="ARBA" id="ARBA00001910"/>
    </source>
</evidence>
<evidence type="ECO:0000256" key="11">
    <source>
        <dbReference type="PROSITE-ProRule" id="PRU01032"/>
    </source>
</evidence>
<dbReference type="PANTHER" id="PTHR14218">
    <property type="entry name" value="PROTEASE S8 TRIPEPTIDYL PEPTIDASE I CLN2"/>
    <property type="match status" value="1"/>
</dbReference>
<feature type="binding site" evidence="11">
    <location>
        <position position="613"/>
    </location>
    <ligand>
        <name>Ca(2+)</name>
        <dbReference type="ChEBI" id="CHEBI:29108"/>
    </ligand>
</feature>
<dbReference type="GO" id="GO:0005576">
    <property type="term" value="C:extracellular region"/>
    <property type="evidence" value="ECO:0007669"/>
    <property type="project" value="UniProtKB-SubCell"/>
</dbReference>
<dbReference type="Pfam" id="PF00082">
    <property type="entry name" value="Peptidase_S8"/>
    <property type="match status" value="1"/>
</dbReference>
<dbReference type="EMBL" id="JARJCW010000107">
    <property type="protein sequence ID" value="KAJ7193553.1"/>
    <property type="molecule type" value="Genomic_DNA"/>
</dbReference>
<dbReference type="CDD" id="cd04056">
    <property type="entry name" value="Peptidases_S53"/>
    <property type="match status" value="1"/>
</dbReference>
<dbReference type="CDD" id="cd11377">
    <property type="entry name" value="Pro-peptidase_S53"/>
    <property type="match status" value="1"/>
</dbReference>
<evidence type="ECO:0000256" key="7">
    <source>
        <dbReference type="ARBA" id="ARBA00022801"/>
    </source>
</evidence>
<gene>
    <name evidence="14" type="ORF">GGX14DRAFT_405453</name>
</gene>
<dbReference type="Gene3D" id="3.40.50.200">
    <property type="entry name" value="Peptidase S8/S53 domain"/>
    <property type="match status" value="1"/>
</dbReference>
<dbReference type="InterPro" id="IPR036852">
    <property type="entry name" value="Peptidase_S8/S53_dom_sf"/>
</dbReference>
<evidence type="ECO:0000313" key="14">
    <source>
        <dbReference type="EMBL" id="KAJ7193553.1"/>
    </source>
</evidence>
<dbReference type="AlphaFoldDB" id="A0AAD6Y6H4"/>
<dbReference type="SMART" id="SM00944">
    <property type="entry name" value="Pro-kuma_activ"/>
    <property type="match status" value="1"/>
</dbReference>
<comment type="subcellular location">
    <subcellularLocation>
        <location evidence="3">Secreted</location>
        <location evidence="3">Extracellular space</location>
    </subcellularLocation>
</comment>
<keyword evidence="5" id="KW-0645">Protease</keyword>
<evidence type="ECO:0000256" key="8">
    <source>
        <dbReference type="ARBA" id="ARBA00022825"/>
    </source>
</evidence>
<evidence type="ECO:0000256" key="9">
    <source>
        <dbReference type="ARBA" id="ARBA00022837"/>
    </source>
</evidence>
<keyword evidence="15" id="KW-1185">Reference proteome</keyword>
<feature type="binding site" evidence="11">
    <location>
        <position position="588"/>
    </location>
    <ligand>
        <name>Ca(2+)</name>
        <dbReference type="ChEBI" id="CHEBI:29108"/>
    </ligand>
</feature>
<evidence type="ECO:0000256" key="12">
    <source>
        <dbReference type="SAM" id="SignalP"/>
    </source>
</evidence>
<dbReference type="Pfam" id="PF09286">
    <property type="entry name" value="Pro-kuma_activ"/>
    <property type="match status" value="1"/>
</dbReference>